<dbReference type="InterPro" id="IPR001036">
    <property type="entry name" value="Acrflvin-R"/>
</dbReference>
<feature type="transmembrane region" description="Helical" evidence="1">
    <location>
        <begin position="900"/>
        <end position="920"/>
    </location>
</feature>
<name>A0A557QG20_9RHOO</name>
<dbReference type="EMBL" id="VMNK01000018">
    <property type="protein sequence ID" value="TVO51855.1"/>
    <property type="molecule type" value="Genomic_DNA"/>
</dbReference>
<evidence type="ECO:0000313" key="2">
    <source>
        <dbReference type="EMBL" id="TVO51855.1"/>
    </source>
</evidence>
<organism evidence="2 3">
    <name type="scientific">Denitromonas halophila</name>
    <dbReference type="NCBI Taxonomy" id="1629404"/>
    <lineage>
        <taxon>Bacteria</taxon>
        <taxon>Pseudomonadati</taxon>
        <taxon>Pseudomonadota</taxon>
        <taxon>Betaproteobacteria</taxon>
        <taxon>Rhodocyclales</taxon>
        <taxon>Zoogloeaceae</taxon>
        <taxon>Denitromonas</taxon>
    </lineage>
</organism>
<keyword evidence="1" id="KW-0472">Membrane</keyword>
<feature type="transmembrane region" description="Helical" evidence="1">
    <location>
        <begin position="389"/>
        <end position="413"/>
    </location>
</feature>
<dbReference type="PRINTS" id="PR00702">
    <property type="entry name" value="ACRIFLAVINRP"/>
</dbReference>
<dbReference type="PANTHER" id="PTHR32063">
    <property type="match status" value="1"/>
</dbReference>
<dbReference type="GO" id="GO:0005886">
    <property type="term" value="C:plasma membrane"/>
    <property type="evidence" value="ECO:0007669"/>
    <property type="project" value="TreeGrafter"/>
</dbReference>
<dbReference type="Pfam" id="PF00873">
    <property type="entry name" value="ACR_tran"/>
    <property type="match status" value="1"/>
</dbReference>
<feature type="transmembrane region" description="Helical" evidence="1">
    <location>
        <begin position="981"/>
        <end position="1000"/>
    </location>
</feature>
<comment type="caution">
    <text evidence="2">The sequence shown here is derived from an EMBL/GenBank/DDBJ whole genome shotgun (WGS) entry which is preliminary data.</text>
</comment>
<feature type="transmembrane region" description="Helical" evidence="1">
    <location>
        <begin position="932"/>
        <end position="952"/>
    </location>
</feature>
<feature type="transmembrane region" description="Helical" evidence="1">
    <location>
        <begin position="466"/>
        <end position="485"/>
    </location>
</feature>
<feature type="transmembrane region" description="Helical" evidence="1">
    <location>
        <begin position="434"/>
        <end position="454"/>
    </location>
</feature>
<dbReference type="Gene3D" id="3.30.2090.10">
    <property type="entry name" value="Multidrug efflux transporter AcrB TolC docking domain, DN and DC subdomains"/>
    <property type="match status" value="2"/>
</dbReference>
<keyword evidence="1" id="KW-0812">Transmembrane</keyword>
<dbReference type="Gene3D" id="3.30.70.1440">
    <property type="entry name" value="Multidrug efflux transporter AcrB pore domain"/>
    <property type="match status" value="1"/>
</dbReference>
<dbReference type="GO" id="GO:0042910">
    <property type="term" value="F:xenobiotic transmembrane transporter activity"/>
    <property type="evidence" value="ECO:0007669"/>
    <property type="project" value="TreeGrafter"/>
</dbReference>
<feature type="transmembrane region" description="Helical" evidence="1">
    <location>
        <begin position="1012"/>
        <end position="1038"/>
    </location>
</feature>
<dbReference type="PANTHER" id="PTHR32063:SF0">
    <property type="entry name" value="SWARMING MOTILITY PROTEIN SWRC"/>
    <property type="match status" value="1"/>
</dbReference>
<keyword evidence="3" id="KW-1185">Reference proteome</keyword>
<reference evidence="2 3" key="1">
    <citation type="submission" date="2019-07" db="EMBL/GenBank/DDBJ databases">
        <title>The pathways for chlorine oxyanion respiration interact through the shared metabolite chlorate.</title>
        <authorList>
            <person name="Barnum T.P."/>
            <person name="Cheng Y."/>
            <person name="Hill K.A."/>
            <person name="Lucas L.N."/>
            <person name="Carlson H.K."/>
            <person name="Coates J.D."/>
        </authorList>
    </citation>
    <scope>NUCLEOTIDE SEQUENCE [LARGE SCALE GENOMIC DNA]</scope>
    <source>
        <strain evidence="2 3">SFB-3</strain>
    </source>
</reference>
<dbReference type="SUPFAM" id="SSF82714">
    <property type="entry name" value="Multidrug efflux transporter AcrB TolC docking domain, DN and DC subdomains"/>
    <property type="match status" value="2"/>
</dbReference>
<dbReference type="OrthoDB" id="9177212at2"/>
<feature type="transmembrane region" description="Helical" evidence="1">
    <location>
        <begin position="363"/>
        <end position="383"/>
    </location>
</feature>
<dbReference type="Proteomes" id="UP000319502">
    <property type="component" value="Unassembled WGS sequence"/>
</dbReference>
<dbReference type="Gene3D" id="3.30.70.1430">
    <property type="entry name" value="Multidrug efflux transporter AcrB pore domain"/>
    <property type="match status" value="2"/>
</dbReference>
<protein>
    <submittedName>
        <fullName evidence="2">Efflux RND transporter permease subunit</fullName>
    </submittedName>
</protein>
<feature type="transmembrane region" description="Helical" evidence="1">
    <location>
        <begin position="337"/>
        <end position="356"/>
    </location>
</feature>
<gene>
    <name evidence="2" type="ORF">FHP91_18295</name>
</gene>
<dbReference type="RefSeq" id="WP_144310950.1">
    <property type="nucleotide sequence ID" value="NZ_VMNK01000018.1"/>
</dbReference>
<dbReference type="Gene3D" id="1.20.1640.10">
    <property type="entry name" value="Multidrug efflux transporter AcrB transmembrane domain"/>
    <property type="match status" value="2"/>
</dbReference>
<evidence type="ECO:0000256" key="1">
    <source>
        <dbReference type="SAM" id="Phobius"/>
    </source>
</evidence>
<accession>A0A557QG20</accession>
<dbReference type="SUPFAM" id="SSF82693">
    <property type="entry name" value="Multidrug efflux transporter AcrB pore domain, PN1, PN2, PC1 and PC2 subdomains"/>
    <property type="match status" value="2"/>
</dbReference>
<feature type="transmembrane region" description="Helical" evidence="1">
    <location>
        <begin position="868"/>
        <end position="888"/>
    </location>
</feature>
<evidence type="ECO:0000313" key="3">
    <source>
        <dbReference type="Proteomes" id="UP000319502"/>
    </source>
</evidence>
<feature type="transmembrane region" description="Helical" evidence="1">
    <location>
        <begin position="525"/>
        <end position="542"/>
    </location>
</feature>
<proteinExistence type="predicted"/>
<dbReference type="InterPro" id="IPR027463">
    <property type="entry name" value="AcrB_DN_DC_subdom"/>
</dbReference>
<dbReference type="SUPFAM" id="SSF82866">
    <property type="entry name" value="Multidrug efflux transporter AcrB transmembrane domain"/>
    <property type="match status" value="2"/>
</dbReference>
<keyword evidence="1" id="KW-1133">Transmembrane helix</keyword>
<sequence>MFERIVSRGTLMAVMVLIVTVIGIVAALRIPVQMIPDLDVRTVTVRTSWPGATPQDVEKEILVEQEETLRTVPSLQRMVATASFGRADVQLEFPYGVDMNETLIRITNALSQVPSYPNNVDQPRIFATSFSANSFMFFRITPLPGNPRQLNMVMMQDFIEDDVRPRLERILGVSQISVYGGAQRQIQILVDHARLAEHGLSVLDVRAAVTARNRDASGGEIESGKRRYLLRTIGRFETLDDLRTLIVARRGDTLIRLGELAEIRQGHFEITSRMLLNGESVIGLSVRREAGANVIDIKRAMVAEIAAVNREVLAPAGMTLHLIADDVGYVEASLANVWQNLLIGALLASAVMYLFLRSVKATLVGVMGIPVCTIAAFLGLLLAGRTVNVISLAGVAFAIGMTLDNSIVVLESIELARQRGMDRVRSAVEGVRQVWPAVLASTLTTVLVFVPILFIEQEAGQLYSDIAIGVSASILASMVVAITVLPTACARLSFGALEENAAPRGMTARVLAGVGRLVVSRSCRLAAIVGTVAASLAILVWLTPPAEYLPEGEEPKAFARMNAPPGYNLASMERIAAQVDAHFKPFLSESPARFEAGQSVVPAIRYFNMRVEASGLFVVAEAQDPAHIRALMDALSAHFGQYPGMRAFVSRGSIITSNDGGTRSVNLDIAGPDLATIYGVALDAYRRAQAVFDSPRINAQPSTLSLSQPLVELRPDWRRAAELGLSAGDIGFSVAALTDGAFVDEFLLNDEKVDIYLYGQAGQAATLDSLAQLPIYTPAGVVVPLATVARIVERVDTSTIRRVDGRRMVTLNIIPPEAVALEEGVRRVRDEVVGHLRDAGQIPASVSLDLSGAGDQLDATRAALSGNYLVAVVVIYLLLVAIFTHWGYPLLIMTTIPLGVAGGVLGLWLMNAVGALLPWVGLPPLSQPFDMIAMLGFLILMGTVVNNPILIVHQAMVNVREAGMGAVEAVRDAVATRLRPIAMSTLTTVFGLAPLVFIPGAGTELYRGVGAIVLFGVLGTAVVALTFLPALTVMVLGWRQGAAGPTR</sequence>
<dbReference type="Gene3D" id="3.30.70.1320">
    <property type="entry name" value="Multidrug efflux transporter AcrB pore domain like"/>
    <property type="match status" value="1"/>
</dbReference>
<dbReference type="AlphaFoldDB" id="A0A557QG20"/>
<feature type="transmembrane region" description="Helical" evidence="1">
    <location>
        <begin position="12"/>
        <end position="32"/>
    </location>
</feature>